<proteinExistence type="predicted"/>
<dbReference type="SUPFAM" id="SSF160104">
    <property type="entry name" value="Acetoacetate decarboxylase-like"/>
    <property type="match status" value="1"/>
</dbReference>
<reference evidence="2" key="1">
    <citation type="journal article" date="2019" name="Int. J. Syst. Evol. Microbiol.">
        <title>The Global Catalogue of Microorganisms (GCM) 10K type strain sequencing project: providing services to taxonomists for standard genome sequencing and annotation.</title>
        <authorList>
            <consortium name="The Broad Institute Genomics Platform"/>
            <consortium name="The Broad Institute Genome Sequencing Center for Infectious Disease"/>
            <person name="Wu L."/>
            <person name="Ma J."/>
        </authorList>
    </citation>
    <scope>NUCLEOTIDE SEQUENCE [LARGE SCALE GENOMIC DNA]</scope>
    <source>
        <strain evidence="2">CCM 7282</strain>
    </source>
</reference>
<dbReference type="Gene3D" id="2.40.400.10">
    <property type="entry name" value="Acetoacetate decarboxylase-like"/>
    <property type="match status" value="1"/>
</dbReference>
<evidence type="ECO:0000313" key="2">
    <source>
        <dbReference type="Proteomes" id="UP000619534"/>
    </source>
</evidence>
<gene>
    <name evidence="1" type="primary">yqjF</name>
    <name evidence="1" type="ORF">GCM10007216_28070</name>
</gene>
<accession>A0ABQ1PEJ6</accession>
<dbReference type="InterPro" id="IPR018644">
    <property type="entry name" value="DUF2071"/>
</dbReference>
<evidence type="ECO:0000313" key="1">
    <source>
        <dbReference type="EMBL" id="GGC95720.1"/>
    </source>
</evidence>
<evidence type="ECO:0008006" key="3">
    <source>
        <dbReference type="Google" id="ProtNLM"/>
    </source>
</evidence>
<dbReference type="PANTHER" id="PTHR39186:SF1">
    <property type="entry name" value="DUF2071 DOMAIN-CONTAINING PROTEIN"/>
    <property type="match status" value="1"/>
</dbReference>
<dbReference type="PANTHER" id="PTHR39186">
    <property type="entry name" value="DUF2071 FAMILY PROTEIN"/>
    <property type="match status" value="1"/>
</dbReference>
<sequence length="245" mass="28419">MYQDILQQTSHRETPLPARPWLLTQKWGHLLFMHVPITKQKIEPLLPQQLELDTYDGEAWISIVPFEVTGMHARGMPEIPFLRSYLELNVRTYVKYHGQPGVYFFSLDANLLPAVLGAKTFSLPYYYADMEMKKTAGHYNYRSIRKKAATGDFEGSYHPVSKTYSPEQGNLPHWLLERYVFWQKKGNGLIQGDIHHLPWEVQDASANIDTETLTSFLPPSSFSGEPVYHYAYSRRVLLWPLKKVT</sequence>
<dbReference type="Proteomes" id="UP000619534">
    <property type="component" value="Unassembled WGS sequence"/>
</dbReference>
<protein>
    <recommendedName>
        <fullName evidence="3">DUF2071 domain-containing protein</fullName>
    </recommendedName>
</protein>
<keyword evidence="2" id="KW-1185">Reference proteome</keyword>
<dbReference type="Pfam" id="PF09844">
    <property type="entry name" value="DUF2071"/>
    <property type="match status" value="1"/>
</dbReference>
<comment type="caution">
    <text evidence="1">The sequence shown here is derived from an EMBL/GenBank/DDBJ whole genome shotgun (WGS) entry which is preliminary data.</text>
</comment>
<dbReference type="EMBL" id="BMCJ01000005">
    <property type="protein sequence ID" value="GGC95720.1"/>
    <property type="molecule type" value="Genomic_DNA"/>
</dbReference>
<dbReference type="InterPro" id="IPR023375">
    <property type="entry name" value="ADC_dom_sf"/>
</dbReference>
<name>A0ABQ1PEJ6_9BACI</name>
<dbReference type="RefSeq" id="WP_062443286.1">
    <property type="nucleotide sequence ID" value="NZ_BMCJ01000005.1"/>
</dbReference>
<organism evidence="1 2">
    <name type="scientific">Thalassobacillus devorans</name>
    <dbReference type="NCBI Taxonomy" id="279813"/>
    <lineage>
        <taxon>Bacteria</taxon>
        <taxon>Bacillati</taxon>
        <taxon>Bacillota</taxon>
        <taxon>Bacilli</taxon>
        <taxon>Bacillales</taxon>
        <taxon>Bacillaceae</taxon>
        <taxon>Thalassobacillus</taxon>
    </lineage>
</organism>